<evidence type="ECO:0000256" key="6">
    <source>
        <dbReference type="ARBA" id="ARBA00023102"/>
    </source>
</evidence>
<comment type="similarity">
    <text evidence="2 8">Belongs to the PHP hydrolase family. HisK subfamily.</text>
</comment>
<dbReference type="Proteomes" id="UP001224359">
    <property type="component" value="Unassembled WGS sequence"/>
</dbReference>
<evidence type="ECO:0000256" key="8">
    <source>
        <dbReference type="RuleBase" id="RU366003"/>
    </source>
</evidence>
<protein>
    <recommendedName>
        <fullName evidence="3 8">Histidinol-phosphatase</fullName>
        <shortName evidence="8">HolPase</shortName>
        <ecNumber evidence="3 8">3.1.3.15</ecNumber>
    </recommendedName>
</protein>
<dbReference type="NCBIfam" id="TIGR01856">
    <property type="entry name" value="hisJ_fam"/>
    <property type="match status" value="1"/>
</dbReference>
<keyword evidence="4 8" id="KW-0028">Amino-acid biosynthesis</keyword>
<evidence type="ECO:0000256" key="2">
    <source>
        <dbReference type="ARBA" id="ARBA00009152"/>
    </source>
</evidence>
<dbReference type="InterPro" id="IPR004013">
    <property type="entry name" value="PHP_dom"/>
</dbReference>
<keyword evidence="11" id="KW-1185">Reference proteome</keyword>
<dbReference type="Pfam" id="PF02811">
    <property type="entry name" value="PHP"/>
    <property type="match status" value="1"/>
</dbReference>
<dbReference type="EC" id="3.1.3.15" evidence="3 8"/>
<evidence type="ECO:0000256" key="3">
    <source>
        <dbReference type="ARBA" id="ARBA00013085"/>
    </source>
</evidence>
<dbReference type="PANTHER" id="PTHR21039">
    <property type="entry name" value="HISTIDINOL PHOSPHATASE-RELATED"/>
    <property type="match status" value="1"/>
</dbReference>
<dbReference type="SUPFAM" id="SSF89550">
    <property type="entry name" value="PHP domain-like"/>
    <property type="match status" value="1"/>
</dbReference>
<name>A0ABT9VE47_9BACI</name>
<dbReference type="EMBL" id="JAUSTQ010000004">
    <property type="protein sequence ID" value="MDQ0159253.1"/>
    <property type="molecule type" value="Genomic_DNA"/>
</dbReference>
<evidence type="ECO:0000313" key="11">
    <source>
        <dbReference type="Proteomes" id="UP001224359"/>
    </source>
</evidence>
<evidence type="ECO:0000256" key="1">
    <source>
        <dbReference type="ARBA" id="ARBA00004970"/>
    </source>
</evidence>
<evidence type="ECO:0000256" key="7">
    <source>
        <dbReference type="ARBA" id="ARBA00049158"/>
    </source>
</evidence>
<evidence type="ECO:0000256" key="5">
    <source>
        <dbReference type="ARBA" id="ARBA00022801"/>
    </source>
</evidence>
<organism evidence="10 11">
    <name type="scientific">Alkalibacillus salilacus</name>
    <dbReference type="NCBI Taxonomy" id="284582"/>
    <lineage>
        <taxon>Bacteria</taxon>
        <taxon>Bacillati</taxon>
        <taxon>Bacillota</taxon>
        <taxon>Bacilli</taxon>
        <taxon>Bacillales</taxon>
        <taxon>Bacillaceae</taxon>
        <taxon>Alkalibacillus</taxon>
    </lineage>
</organism>
<gene>
    <name evidence="10" type="ORF">J2S77_001217</name>
</gene>
<evidence type="ECO:0000313" key="10">
    <source>
        <dbReference type="EMBL" id="MDQ0159253.1"/>
    </source>
</evidence>
<dbReference type="Gene3D" id="3.20.20.140">
    <property type="entry name" value="Metal-dependent hydrolases"/>
    <property type="match status" value="1"/>
</dbReference>
<evidence type="ECO:0000256" key="4">
    <source>
        <dbReference type="ARBA" id="ARBA00022605"/>
    </source>
</evidence>
<comment type="pathway">
    <text evidence="1 8">Amino-acid biosynthesis; L-histidine biosynthesis; L-histidine from 5-phospho-alpha-D-ribose 1-diphosphate: step 8/9.</text>
</comment>
<comment type="catalytic activity">
    <reaction evidence="7 8">
        <text>L-histidinol phosphate + H2O = L-histidinol + phosphate</text>
        <dbReference type="Rhea" id="RHEA:14465"/>
        <dbReference type="ChEBI" id="CHEBI:15377"/>
        <dbReference type="ChEBI" id="CHEBI:43474"/>
        <dbReference type="ChEBI" id="CHEBI:57699"/>
        <dbReference type="ChEBI" id="CHEBI:57980"/>
        <dbReference type="EC" id="3.1.3.15"/>
    </reaction>
</comment>
<keyword evidence="5 8" id="KW-0378">Hydrolase</keyword>
<keyword evidence="6 8" id="KW-0368">Histidine biosynthesis</keyword>
<feature type="domain" description="PHP" evidence="9">
    <location>
        <begin position="1"/>
        <end position="185"/>
    </location>
</feature>
<evidence type="ECO:0000259" key="9">
    <source>
        <dbReference type="Pfam" id="PF02811"/>
    </source>
</evidence>
<comment type="caution">
    <text evidence="10">The sequence shown here is derived from an EMBL/GenBank/DDBJ whole genome shotgun (WGS) entry which is preliminary data.</text>
</comment>
<proteinExistence type="inferred from homology"/>
<reference evidence="10 11" key="1">
    <citation type="submission" date="2023-07" db="EMBL/GenBank/DDBJ databases">
        <title>Genomic Encyclopedia of Type Strains, Phase IV (KMG-IV): sequencing the most valuable type-strain genomes for metagenomic binning, comparative biology and taxonomic classification.</title>
        <authorList>
            <person name="Goeker M."/>
        </authorList>
    </citation>
    <scope>NUCLEOTIDE SEQUENCE [LARGE SCALE GENOMIC DNA]</scope>
    <source>
        <strain evidence="10 11">DSM 16460</strain>
    </source>
</reference>
<dbReference type="PANTHER" id="PTHR21039:SF0">
    <property type="entry name" value="HISTIDINOL-PHOSPHATASE"/>
    <property type="match status" value="1"/>
</dbReference>
<sequence>MHSNFSADCEAPMKDMIEAGIKRGVKELSFTEHIDYDYPDPTIHFDVNLDQYEQKIREMQQTYGKQITIQKGIELGFQPHLTARYQQLLQEHSFDFIIGSMHTTDHKDLHSGRLFEGQSLNEAYEKYYTELYECAKAFDQFSILGHIDLVTRYKYEPGVYHFHDVIEEIFKVIIPRGQGIEINTSGYKYGMDRVHPTRDILQLYYDMGGEIITVGSDAHKPERVADHIESSYELLRDVGFNYVTTFEQQKPQFHKL</sequence>
<dbReference type="InterPro" id="IPR016195">
    <property type="entry name" value="Pol/histidinol_Pase-like"/>
</dbReference>
<dbReference type="GO" id="GO:0004401">
    <property type="term" value="F:histidinol-phosphatase activity"/>
    <property type="evidence" value="ECO:0007669"/>
    <property type="project" value="UniProtKB-EC"/>
</dbReference>
<accession>A0ABT9VE47</accession>
<dbReference type="InterPro" id="IPR010140">
    <property type="entry name" value="Histidinol_P_phosphatase_HisJ"/>
</dbReference>